<dbReference type="AlphaFoldDB" id="A0AAD6XMP7"/>
<keyword evidence="3" id="KW-1185">Reference proteome</keyword>
<protein>
    <submittedName>
        <fullName evidence="2">Uncharacterized protein</fullName>
    </submittedName>
</protein>
<dbReference type="EMBL" id="JARJCN010000034">
    <property type="protein sequence ID" value="KAJ7085387.1"/>
    <property type="molecule type" value="Genomic_DNA"/>
</dbReference>
<accession>A0AAD6XMP7</accession>
<evidence type="ECO:0000313" key="2">
    <source>
        <dbReference type="EMBL" id="KAJ7085387.1"/>
    </source>
</evidence>
<comment type="caution">
    <text evidence="2">The sequence shown here is derived from an EMBL/GenBank/DDBJ whole genome shotgun (WGS) entry which is preliminary data.</text>
</comment>
<feature type="region of interest" description="Disordered" evidence="1">
    <location>
        <begin position="291"/>
        <end position="327"/>
    </location>
</feature>
<sequence>MSQLVPRQELPSELLYKILAHTLAHSVHTVIVSSQDIAWHMRAHHTLSSVCYSFREIMKGISSKAFQYVVAKGAEEAPTLAQHVQRHFQSLRALGAAIRDSAVPGAFSLESLDSFAPQLVQGYSLYVAIVYLRTQALRSTPEIYQSTSMTIFGAVITLSKVLYSRIAPREIAVMLKHATEDEAALSHIGLLVVKHSILLAGCVEALTAECDPADEEAVLRRDGSKDRAARLIQSLAAADTEFLALFRRTTPPLPCCTAVWLSQLPDVYTTLRCVHEVLSKQPGVVSDDAAGSLRDLVERWTPPPPPPPEPTADPLSVAVTEPGPIPS</sequence>
<proteinExistence type="predicted"/>
<evidence type="ECO:0000313" key="3">
    <source>
        <dbReference type="Proteomes" id="UP001222325"/>
    </source>
</evidence>
<evidence type="ECO:0000256" key="1">
    <source>
        <dbReference type="SAM" id="MobiDB-lite"/>
    </source>
</evidence>
<organism evidence="2 3">
    <name type="scientific">Mycena belliarum</name>
    <dbReference type="NCBI Taxonomy" id="1033014"/>
    <lineage>
        <taxon>Eukaryota</taxon>
        <taxon>Fungi</taxon>
        <taxon>Dikarya</taxon>
        <taxon>Basidiomycota</taxon>
        <taxon>Agaricomycotina</taxon>
        <taxon>Agaricomycetes</taxon>
        <taxon>Agaricomycetidae</taxon>
        <taxon>Agaricales</taxon>
        <taxon>Marasmiineae</taxon>
        <taxon>Mycenaceae</taxon>
        <taxon>Mycena</taxon>
    </lineage>
</organism>
<feature type="compositionally biased region" description="Pro residues" evidence="1">
    <location>
        <begin position="301"/>
        <end position="311"/>
    </location>
</feature>
<dbReference type="Proteomes" id="UP001222325">
    <property type="component" value="Unassembled WGS sequence"/>
</dbReference>
<reference evidence="2" key="1">
    <citation type="submission" date="2023-03" db="EMBL/GenBank/DDBJ databases">
        <title>Massive genome expansion in bonnet fungi (Mycena s.s.) driven by repeated elements and novel gene families across ecological guilds.</title>
        <authorList>
            <consortium name="Lawrence Berkeley National Laboratory"/>
            <person name="Harder C.B."/>
            <person name="Miyauchi S."/>
            <person name="Viragh M."/>
            <person name="Kuo A."/>
            <person name="Thoen E."/>
            <person name="Andreopoulos B."/>
            <person name="Lu D."/>
            <person name="Skrede I."/>
            <person name="Drula E."/>
            <person name="Henrissat B."/>
            <person name="Morin E."/>
            <person name="Kohler A."/>
            <person name="Barry K."/>
            <person name="LaButti K."/>
            <person name="Morin E."/>
            <person name="Salamov A."/>
            <person name="Lipzen A."/>
            <person name="Mereny Z."/>
            <person name="Hegedus B."/>
            <person name="Baldrian P."/>
            <person name="Stursova M."/>
            <person name="Weitz H."/>
            <person name="Taylor A."/>
            <person name="Grigoriev I.V."/>
            <person name="Nagy L.G."/>
            <person name="Martin F."/>
            <person name="Kauserud H."/>
        </authorList>
    </citation>
    <scope>NUCLEOTIDE SEQUENCE</scope>
    <source>
        <strain evidence="2">CBHHK173m</strain>
    </source>
</reference>
<gene>
    <name evidence="2" type="ORF">B0H15DRAFT_846708</name>
</gene>
<name>A0AAD6XMP7_9AGAR</name>